<evidence type="ECO:0000256" key="1">
    <source>
        <dbReference type="SAM" id="MobiDB-lite"/>
    </source>
</evidence>
<comment type="caution">
    <text evidence="2">The sequence shown here is derived from an EMBL/GenBank/DDBJ whole genome shotgun (WGS) entry which is preliminary data.</text>
</comment>
<sequence>VSKRRLEQCAGPLQGAWSSGPHGTVHLRPRPGPGLFGHPEQMSGGCFHAERNAATMLGRE</sequence>
<keyword evidence="3" id="KW-1185">Reference proteome</keyword>
<dbReference type="AlphaFoldDB" id="A0A812KH08"/>
<dbReference type="EMBL" id="CAJNJA010007635">
    <property type="protein sequence ID" value="CAE7227075.1"/>
    <property type="molecule type" value="Genomic_DNA"/>
</dbReference>
<protein>
    <submittedName>
        <fullName evidence="2">Uncharacterized protein</fullName>
    </submittedName>
</protein>
<reference evidence="2" key="1">
    <citation type="submission" date="2021-02" db="EMBL/GenBank/DDBJ databases">
        <authorList>
            <person name="Dougan E. K."/>
            <person name="Rhodes N."/>
            <person name="Thang M."/>
            <person name="Chan C."/>
        </authorList>
    </citation>
    <scope>NUCLEOTIDE SEQUENCE</scope>
</reference>
<feature type="non-terminal residue" evidence="2">
    <location>
        <position position="60"/>
    </location>
</feature>
<organism evidence="2 3">
    <name type="scientific">Symbiodinium necroappetens</name>
    <dbReference type="NCBI Taxonomy" id="1628268"/>
    <lineage>
        <taxon>Eukaryota</taxon>
        <taxon>Sar</taxon>
        <taxon>Alveolata</taxon>
        <taxon>Dinophyceae</taxon>
        <taxon>Suessiales</taxon>
        <taxon>Symbiodiniaceae</taxon>
        <taxon>Symbiodinium</taxon>
    </lineage>
</organism>
<feature type="region of interest" description="Disordered" evidence="1">
    <location>
        <begin position="1"/>
        <end position="23"/>
    </location>
</feature>
<evidence type="ECO:0000313" key="3">
    <source>
        <dbReference type="Proteomes" id="UP000601435"/>
    </source>
</evidence>
<gene>
    <name evidence="2" type="ORF">SNEC2469_LOCUS3272</name>
</gene>
<feature type="non-terminal residue" evidence="2">
    <location>
        <position position="1"/>
    </location>
</feature>
<evidence type="ECO:0000313" key="2">
    <source>
        <dbReference type="EMBL" id="CAE7227075.1"/>
    </source>
</evidence>
<dbReference type="Proteomes" id="UP000601435">
    <property type="component" value="Unassembled WGS sequence"/>
</dbReference>
<accession>A0A812KH08</accession>
<name>A0A812KH08_9DINO</name>
<proteinExistence type="predicted"/>